<dbReference type="EMBL" id="CP014544">
    <property type="protein sequence ID" value="AMO66792.1"/>
    <property type="molecule type" value="Genomic_DNA"/>
</dbReference>
<accession>A0A127M0N4</accession>
<comment type="similarity">
    <text evidence="1">Belongs to the DinB family.</text>
</comment>
<dbReference type="Proteomes" id="UP000074119">
    <property type="component" value="Chromosome"/>
</dbReference>
<dbReference type="GO" id="GO:0046872">
    <property type="term" value="F:metal ion binding"/>
    <property type="evidence" value="ECO:0007669"/>
    <property type="project" value="UniProtKB-KW"/>
</dbReference>
<dbReference type="SUPFAM" id="SSF109854">
    <property type="entry name" value="DinB/YfiT-like putative metalloenzymes"/>
    <property type="match status" value="1"/>
</dbReference>
<sequence length="186" mass="21067">MGRQQQYALMGRYNRDMNQRLFAAASKLDEGRLHRNMGAFFQSILGTLNHLYVADVMWLKRFAVGAFAGQSHLDGVALLAKPSALNEIIYSDLDTFLPARKHLDVTICHWTEALQEADLDRPFAYKNSKEADFCKPFGLVLQHFFNHQTHHRGQLTTLLSQQGVDVGVTDLLLWIDELEPVVAPLS</sequence>
<organism evidence="4 5">
    <name type="scientific">Zhongshania aliphaticivorans</name>
    <dbReference type="NCBI Taxonomy" id="1470434"/>
    <lineage>
        <taxon>Bacteria</taxon>
        <taxon>Pseudomonadati</taxon>
        <taxon>Pseudomonadota</taxon>
        <taxon>Gammaproteobacteria</taxon>
        <taxon>Cellvibrionales</taxon>
        <taxon>Spongiibacteraceae</taxon>
        <taxon>Zhongshania</taxon>
    </lineage>
</organism>
<evidence type="ECO:0000256" key="2">
    <source>
        <dbReference type="ARBA" id="ARBA00022723"/>
    </source>
</evidence>
<feature type="binding site" evidence="3">
    <location>
        <position position="151"/>
    </location>
    <ligand>
        <name>a divalent metal cation</name>
        <dbReference type="ChEBI" id="CHEBI:60240"/>
    </ligand>
</feature>
<dbReference type="InterPro" id="IPR007837">
    <property type="entry name" value="DinB"/>
</dbReference>
<dbReference type="AlphaFoldDB" id="A0A127M0N4"/>
<dbReference type="RefSeq" id="WP_008253165.1">
    <property type="nucleotide sequence ID" value="NZ_CP014544.1"/>
</dbReference>
<protein>
    <recommendedName>
        <fullName evidence="6">Damage-inducible protein DinB</fullName>
    </recommendedName>
</protein>
<dbReference type="Gene3D" id="1.20.120.450">
    <property type="entry name" value="dinb family like domain"/>
    <property type="match status" value="1"/>
</dbReference>
<dbReference type="InterPro" id="IPR034660">
    <property type="entry name" value="DinB/YfiT-like"/>
</dbReference>
<feature type="binding site" evidence="3">
    <location>
        <position position="50"/>
    </location>
    <ligand>
        <name>a divalent metal cation</name>
        <dbReference type="ChEBI" id="CHEBI:60240"/>
    </ligand>
</feature>
<keyword evidence="2 3" id="KW-0479">Metal-binding</keyword>
<name>A0A127M0N4_9GAMM</name>
<reference evidence="4 5" key="1">
    <citation type="submission" date="2015-12" db="EMBL/GenBank/DDBJ databases">
        <authorList>
            <person name="Shamseldin A."/>
            <person name="Moawad H."/>
            <person name="Abd El-Rahim W.M."/>
            <person name="Sadowsky M.J."/>
        </authorList>
    </citation>
    <scope>NUCLEOTIDE SEQUENCE [LARGE SCALE GENOMIC DNA]</scope>
    <source>
        <strain evidence="4 5">SM2</strain>
    </source>
</reference>
<evidence type="ECO:0008006" key="6">
    <source>
        <dbReference type="Google" id="ProtNLM"/>
    </source>
</evidence>
<evidence type="ECO:0000313" key="5">
    <source>
        <dbReference type="Proteomes" id="UP000074119"/>
    </source>
</evidence>
<evidence type="ECO:0000256" key="3">
    <source>
        <dbReference type="PIRSR" id="PIRSR607837-1"/>
    </source>
</evidence>
<dbReference type="Pfam" id="PF05163">
    <property type="entry name" value="DinB"/>
    <property type="match status" value="1"/>
</dbReference>
<dbReference type="STRING" id="1470434.AZF00_00080"/>
<dbReference type="PANTHER" id="PTHR37302:SF1">
    <property type="entry name" value="PROTEIN DINB"/>
    <property type="match status" value="1"/>
</dbReference>
<proteinExistence type="inferred from homology"/>
<evidence type="ECO:0000256" key="1">
    <source>
        <dbReference type="ARBA" id="ARBA00008635"/>
    </source>
</evidence>
<dbReference type="KEGG" id="zal:AZF00_00080"/>
<feature type="binding site" evidence="3">
    <location>
        <position position="147"/>
    </location>
    <ligand>
        <name>a divalent metal cation</name>
        <dbReference type="ChEBI" id="CHEBI:60240"/>
    </ligand>
</feature>
<evidence type="ECO:0000313" key="4">
    <source>
        <dbReference type="EMBL" id="AMO66792.1"/>
    </source>
</evidence>
<gene>
    <name evidence="4" type="ORF">AZF00_00080</name>
</gene>
<dbReference type="PANTHER" id="PTHR37302">
    <property type="entry name" value="SLR1116 PROTEIN"/>
    <property type="match status" value="1"/>
</dbReference>